<dbReference type="Proteomes" id="UP001152747">
    <property type="component" value="Unassembled WGS sequence"/>
</dbReference>
<dbReference type="EMBL" id="CANHGI010000005">
    <property type="protein sequence ID" value="CAI5450633.1"/>
    <property type="molecule type" value="Genomic_DNA"/>
</dbReference>
<dbReference type="AlphaFoldDB" id="A0A9P1IRA4"/>
<feature type="transmembrane region" description="Helical" evidence="1">
    <location>
        <begin position="81"/>
        <end position="104"/>
    </location>
</feature>
<feature type="transmembrane region" description="Helical" evidence="1">
    <location>
        <begin position="125"/>
        <end position="150"/>
    </location>
</feature>
<evidence type="ECO:0000313" key="2">
    <source>
        <dbReference type="EMBL" id="CAI5450633.1"/>
    </source>
</evidence>
<name>A0A9P1IRA4_9PELO</name>
<keyword evidence="1" id="KW-0812">Transmembrane</keyword>
<evidence type="ECO:0000313" key="3">
    <source>
        <dbReference type="Proteomes" id="UP001152747"/>
    </source>
</evidence>
<sequence length="210" mass="24583">MLFYLLIGVQRFIVILNFEKTSKYVQGKYLTRILILIMFLKYTHNIMGAIGCSDKFCTLYSIIAQDFECRRAFKLEHNSLLYSYLNLATDIVIPTISFIIYIVLLKTIHKNQHILSETRRKSELAIIHQNLPIFYLFMIRIIGVLLFYMVQTSDEYLQYIIGSLTCRTITVSDLFPVTYIIANFKRLRDMMPCKFLKNQVYVAPLSTIAS</sequence>
<evidence type="ECO:0000256" key="1">
    <source>
        <dbReference type="SAM" id="Phobius"/>
    </source>
</evidence>
<proteinExistence type="predicted"/>
<keyword evidence="1" id="KW-0472">Membrane</keyword>
<comment type="caution">
    <text evidence="2">The sequence shown here is derived from an EMBL/GenBank/DDBJ whole genome shotgun (WGS) entry which is preliminary data.</text>
</comment>
<keyword evidence="3" id="KW-1185">Reference proteome</keyword>
<reference evidence="2" key="1">
    <citation type="submission" date="2022-11" db="EMBL/GenBank/DDBJ databases">
        <authorList>
            <person name="Kikuchi T."/>
        </authorList>
    </citation>
    <scope>NUCLEOTIDE SEQUENCE</scope>
    <source>
        <strain evidence="2">PS1010</strain>
    </source>
</reference>
<organism evidence="2 3">
    <name type="scientific">Caenorhabditis angaria</name>
    <dbReference type="NCBI Taxonomy" id="860376"/>
    <lineage>
        <taxon>Eukaryota</taxon>
        <taxon>Metazoa</taxon>
        <taxon>Ecdysozoa</taxon>
        <taxon>Nematoda</taxon>
        <taxon>Chromadorea</taxon>
        <taxon>Rhabditida</taxon>
        <taxon>Rhabditina</taxon>
        <taxon>Rhabditomorpha</taxon>
        <taxon>Rhabditoidea</taxon>
        <taxon>Rhabditidae</taxon>
        <taxon>Peloderinae</taxon>
        <taxon>Caenorhabditis</taxon>
    </lineage>
</organism>
<feature type="transmembrane region" description="Helical" evidence="1">
    <location>
        <begin position="156"/>
        <end position="182"/>
    </location>
</feature>
<gene>
    <name evidence="2" type="ORF">CAMP_LOCUS13270</name>
</gene>
<keyword evidence="1" id="KW-1133">Transmembrane helix</keyword>
<protein>
    <submittedName>
        <fullName evidence="2">Uncharacterized protein</fullName>
    </submittedName>
</protein>
<accession>A0A9P1IRA4</accession>